<dbReference type="InterPro" id="IPR000286">
    <property type="entry name" value="HDACs"/>
</dbReference>
<dbReference type="CDD" id="cd09996">
    <property type="entry name" value="HDAC_classII_1"/>
    <property type="match status" value="1"/>
</dbReference>
<dbReference type="Gene3D" id="3.40.800.20">
    <property type="entry name" value="Histone deacetylase domain"/>
    <property type="match status" value="1"/>
</dbReference>
<sequence length="378" mass="40202">MNPLSKNDTMPRTAFFTDERTFWHSGGLHALVLPVGGWVQPPSAAAFAESPDSKRRLLSLVQVSGLADALHVCSAPPASDEDLRRIHPAEYLARFKALSDAGGGDLSGSAPFGPGSYEIAALSAGLALGAMDAVLTGQARNAFSLSRPPGHHCLRDTPMGFCLLANIPVAIEAARKNHGLGRVAVIDWDVHHGNGTQSIYYDDPNTLTLSLHQDRCFPPGYSGAQDRGEGAGLGANINIPLPPGCGHEAYLHAFDRIVLPALDAFQPELIVVASGLDANGVDPLARMLLHSESFRAMTRLTQEAAQRHCGGRLVIVHEGGYAEAYVPFCGHAIVEVLAGVRTEVSDPALELLIAQQPSEPLVAFQRQWIDALADQLLG</sequence>
<dbReference type="PRINTS" id="PR01270">
    <property type="entry name" value="HDASUPER"/>
</dbReference>
<organism evidence="3 4">
    <name type="scientific">Hydrogenophaga palleronii</name>
    <dbReference type="NCBI Taxonomy" id="65655"/>
    <lineage>
        <taxon>Bacteria</taxon>
        <taxon>Pseudomonadati</taxon>
        <taxon>Pseudomonadota</taxon>
        <taxon>Betaproteobacteria</taxon>
        <taxon>Burkholderiales</taxon>
        <taxon>Comamonadaceae</taxon>
        <taxon>Hydrogenophaga</taxon>
    </lineage>
</organism>
<dbReference type="PANTHER" id="PTHR10625:SF10">
    <property type="entry name" value="HISTONE DEACETYLASE HDAC1"/>
    <property type="match status" value="1"/>
</dbReference>
<proteinExistence type="inferred from homology"/>
<reference evidence="3 4" key="1">
    <citation type="submission" date="2023-07" db="EMBL/GenBank/DDBJ databases">
        <title>Sorghum-associated microbial communities from plants grown in Nebraska, USA.</title>
        <authorList>
            <person name="Schachtman D."/>
        </authorList>
    </citation>
    <scope>NUCLEOTIDE SEQUENCE [LARGE SCALE GENOMIC DNA]</scope>
    <source>
        <strain evidence="3 4">4249</strain>
    </source>
</reference>
<name>A0ABU1WRR4_9BURK</name>
<comment type="caution">
    <text evidence="3">The sequence shown here is derived from an EMBL/GenBank/DDBJ whole genome shotgun (WGS) entry which is preliminary data.</text>
</comment>
<evidence type="ECO:0000256" key="1">
    <source>
        <dbReference type="ARBA" id="ARBA00005947"/>
    </source>
</evidence>
<evidence type="ECO:0000313" key="4">
    <source>
        <dbReference type="Proteomes" id="UP001265700"/>
    </source>
</evidence>
<dbReference type="SUPFAM" id="SSF52768">
    <property type="entry name" value="Arginase/deacetylase"/>
    <property type="match status" value="1"/>
</dbReference>
<dbReference type="Proteomes" id="UP001265700">
    <property type="component" value="Unassembled WGS sequence"/>
</dbReference>
<dbReference type="InterPro" id="IPR023801">
    <property type="entry name" value="His_deacetylse_dom"/>
</dbReference>
<evidence type="ECO:0000313" key="3">
    <source>
        <dbReference type="EMBL" id="MDR7151874.1"/>
    </source>
</evidence>
<dbReference type="PANTHER" id="PTHR10625">
    <property type="entry name" value="HISTONE DEACETYLASE HDAC1-RELATED"/>
    <property type="match status" value="1"/>
</dbReference>
<dbReference type="Pfam" id="PF00850">
    <property type="entry name" value="Hist_deacetyl"/>
    <property type="match status" value="1"/>
</dbReference>
<comment type="similarity">
    <text evidence="1">Belongs to the histone deacetylase family.</text>
</comment>
<keyword evidence="4" id="KW-1185">Reference proteome</keyword>
<feature type="domain" description="Histone deacetylase" evidence="2">
    <location>
        <begin position="49"/>
        <end position="335"/>
    </location>
</feature>
<evidence type="ECO:0000259" key="2">
    <source>
        <dbReference type="Pfam" id="PF00850"/>
    </source>
</evidence>
<accession>A0ABU1WRR4</accession>
<dbReference type="InterPro" id="IPR023696">
    <property type="entry name" value="Ureohydrolase_dom_sf"/>
</dbReference>
<protein>
    <submittedName>
        <fullName evidence="3">Acetoin utilization deacetylase AcuC-like enzyme</fullName>
    </submittedName>
</protein>
<dbReference type="EMBL" id="JAVDWU010000009">
    <property type="protein sequence ID" value="MDR7151874.1"/>
    <property type="molecule type" value="Genomic_DNA"/>
</dbReference>
<gene>
    <name evidence="3" type="ORF">J2W49_003850</name>
</gene>
<dbReference type="InterPro" id="IPR037138">
    <property type="entry name" value="His_deacetylse_dom_sf"/>
</dbReference>